<proteinExistence type="predicted"/>
<dbReference type="Proteomes" id="UP000242519">
    <property type="component" value="Unassembled WGS sequence"/>
</dbReference>
<organism evidence="1 2">
    <name type="scientific">Diplocarpon coronariae</name>
    <dbReference type="NCBI Taxonomy" id="2795749"/>
    <lineage>
        <taxon>Eukaryota</taxon>
        <taxon>Fungi</taxon>
        <taxon>Dikarya</taxon>
        <taxon>Ascomycota</taxon>
        <taxon>Pezizomycotina</taxon>
        <taxon>Leotiomycetes</taxon>
        <taxon>Helotiales</taxon>
        <taxon>Drepanopezizaceae</taxon>
        <taxon>Diplocarpon</taxon>
    </lineage>
</organism>
<keyword evidence="2" id="KW-1185">Reference proteome</keyword>
<evidence type="ECO:0000313" key="1">
    <source>
        <dbReference type="EMBL" id="OWP06921.1"/>
    </source>
</evidence>
<dbReference type="OrthoDB" id="414175at2759"/>
<name>A0A218ZFQ9_9HELO</name>
<gene>
    <name evidence="1" type="ORF">B2J93_9519</name>
</gene>
<dbReference type="STRING" id="503106.A0A218ZFQ9"/>
<dbReference type="EMBL" id="MZNU01000026">
    <property type="protein sequence ID" value="OWP06921.1"/>
    <property type="molecule type" value="Genomic_DNA"/>
</dbReference>
<evidence type="ECO:0008006" key="3">
    <source>
        <dbReference type="Google" id="ProtNLM"/>
    </source>
</evidence>
<dbReference type="InParanoid" id="A0A218ZFQ9"/>
<protein>
    <recommendedName>
        <fullName evidence="3">Glycosyltransferase family 31 protein</fullName>
    </recommendedName>
</protein>
<sequence>MAFGVSTKLACLSQSLSRFQHWLPSTSSQLHVSIRGSNWPSISSECLDVETSYRQAAINLKIHIDNKPFAKAYFNLIKTLYDTETQHTKWLVLIDDDTFVPSFSHLVNTWRAIMTRPERSYNGKTEGDQIVYDCLKGHSAIRPAFDRGLQQMGPRGDDSGYLESGRRMLTIHHWKSWYNFDIPTAATVTRACGVVKYPHGLEGLPLDEVERAWEGDSKLFIGHISPCAIY</sequence>
<comment type="caution">
    <text evidence="1">The sequence shown here is derived from an EMBL/GenBank/DDBJ whole genome shotgun (WGS) entry which is preliminary data.</text>
</comment>
<dbReference type="AlphaFoldDB" id="A0A218ZFQ9"/>
<evidence type="ECO:0000313" key="2">
    <source>
        <dbReference type="Proteomes" id="UP000242519"/>
    </source>
</evidence>
<accession>A0A218ZFQ9</accession>
<reference evidence="1 2" key="1">
    <citation type="submission" date="2017-04" db="EMBL/GenBank/DDBJ databases">
        <title>Draft genome sequence of Marssonina coronaria NL1: causal agent of apple blotch.</title>
        <authorList>
            <person name="Cheng Q."/>
        </authorList>
    </citation>
    <scope>NUCLEOTIDE SEQUENCE [LARGE SCALE GENOMIC DNA]</scope>
    <source>
        <strain evidence="1 2">NL1</strain>
    </source>
</reference>